<dbReference type="GO" id="GO:0016787">
    <property type="term" value="F:hydrolase activity"/>
    <property type="evidence" value="ECO:0007669"/>
    <property type="project" value="UniProtKB-KW"/>
</dbReference>
<name>A0A370GH48_9BACI</name>
<proteinExistence type="predicted"/>
<dbReference type="SMART" id="SM00849">
    <property type="entry name" value="Lactamase_B"/>
    <property type="match status" value="1"/>
</dbReference>
<dbReference type="AlphaFoldDB" id="A0A370GH48"/>
<evidence type="ECO:0000313" key="2">
    <source>
        <dbReference type="EMBL" id="RDI41243.1"/>
    </source>
</evidence>
<dbReference type="OrthoDB" id="2971563at2"/>
<sequence>MSFWQDGIAKLTVPTPFAVGDVNMYIVKGEKLTLIDAGPKTEEAWDGFKLQLSILGLTPDDIEQVVLTHHHPDHVGLLDFLPDDIDVYGHPYCEQWINRDEHFNSMHDEFYGELFRKFGIMGDMEKMLKVMKSPLKYSCHRPLTGVLREGGAIPGMAGWTVYETPGHAQSHLSFYHEGTGVLIAGDHILATISSNPLIEPPYTPGDERPRPQLQYNESLKKMLKLPISKVYTGHGTEVAKVGPLVERRLKKQHDRAMQVKGMIAEESKTVFEICKELFPAVYERELGLTISETAAQLDYLLSIGEAAVSEVEGVQYFSAIKPGGISS</sequence>
<accession>A0A370GH48</accession>
<protein>
    <submittedName>
        <fullName evidence="2">Glyoxylase-like metal-dependent hydrolase (Beta-lactamase superfamily II)</fullName>
    </submittedName>
</protein>
<dbReference type="InterPro" id="IPR001279">
    <property type="entry name" value="Metallo-B-lactamas"/>
</dbReference>
<dbReference type="PANTHER" id="PTHR23131:SF4">
    <property type="entry name" value="METALLO-BETA-LACTAMASE SUPERFAMILY POTEIN"/>
    <property type="match status" value="1"/>
</dbReference>
<reference evidence="2 3" key="1">
    <citation type="submission" date="2018-07" db="EMBL/GenBank/DDBJ databases">
        <title>Genomic Encyclopedia of Type Strains, Phase IV (KMG-IV): sequencing the most valuable type-strain genomes for metagenomic binning, comparative biology and taxonomic classification.</title>
        <authorList>
            <person name="Goeker M."/>
        </authorList>
    </citation>
    <scope>NUCLEOTIDE SEQUENCE [LARGE SCALE GENOMIC DNA]</scope>
    <source>
        <strain evidence="2 3">DSM 25281</strain>
    </source>
</reference>
<gene>
    <name evidence="2" type="ORF">DFR59_10989</name>
</gene>
<keyword evidence="2" id="KW-0378">Hydrolase</keyword>
<dbReference type="InterPro" id="IPR050662">
    <property type="entry name" value="Sec-metab_biosynth-thioest"/>
</dbReference>
<dbReference type="PANTHER" id="PTHR23131">
    <property type="entry name" value="ENDORIBONUCLEASE LACTB2"/>
    <property type="match status" value="1"/>
</dbReference>
<evidence type="ECO:0000259" key="1">
    <source>
        <dbReference type="SMART" id="SM00849"/>
    </source>
</evidence>
<comment type="caution">
    <text evidence="2">The sequence shown here is derived from an EMBL/GenBank/DDBJ whole genome shotgun (WGS) entry which is preliminary data.</text>
</comment>
<dbReference type="Pfam" id="PF00753">
    <property type="entry name" value="Lactamase_B"/>
    <property type="match status" value="1"/>
</dbReference>
<organism evidence="2 3">
    <name type="scientific">Falsibacillus pallidus</name>
    <dbReference type="NCBI Taxonomy" id="493781"/>
    <lineage>
        <taxon>Bacteria</taxon>
        <taxon>Bacillati</taxon>
        <taxon>Bacillota</taxon>
        <taxon>Bacilli</taxon>
        <taxon>Bacillales</taxon>
        <taxon>Bacillaceae</taxon>
        <taxon>Falsibacillus</taxon>
    </lineage>
</organism>
<feature type="domain" description="Metallo-beta-lactamase" evidence="1">
    <location>
        <begin position="21"/>
        <end position="234"/>
    </location>
</feature>
<dbReference type="InterPro" id="IPR036866">
    <property type="entry name" value="RibonucZ/Hydroxyglut_hydro"/>
</dbReference>
<dbReference type="SUPFAM" id="SSF56281">
    <property type="entry name" value="Metallo-hydrolase/oxidoreductase"/>
    <property type="match status" value="1"/>
</dbReference>
<dbReference type="Proteomes" id="UP000255326">
    <property type="component" value="Unassembled WGS sequence"/>
</dbReference>
<dbReference type="EMBL" id="QQAY01000009">
    <property type="protein sequence ID" value="RDI41243.1"/>
    <property type="molecule type" value="Genomic_DNA"/>
</dbReference>
<keyword evidence="3" id="KW-1185">Reference proteome</keyword>
<dbReference type="Gene3D" id="3.60.15.10">
    <property type="entry name" value="Ribonuclease Z/Hydroxyacylglutathione hydrolase-like"/>
    <property type="match status" value="1"/>
</dbReference>
<dbReference type="RefSeq" id="WP_114746223.1">
    <property type="nucleotide sequence ID" value="NZ_QQAY01000009.1"/>
</dbReference>
<evidence type="ECO:0000313" key="3">
    <source>
        <dbReference type="Proteomes" id="UP000255326"/>
    </source>
</evidence>